<dbReference type="SUPFAM" id="SSF48371">
    <property type="entry name" value="ARM repeat"/>
    <property type="match status" value="1"/>
</dbReference>
<dbReference type="PANTHER" id="PTHR34070:SF1">
    <property type="entry name" value="DNA ALKYLATION REPAIR PROTEIN"/>
    <property type="match status" value="1"/>
</dbReference>
<dbReference type="CDD" id="cd06561">
    <property type="entry name" value="AlkD_like"/>
    <property type="match status" value="1"/>
</dbReference>
<gene>
    <name evidence="1" type="ORF">IAB69_05300</name>
</gene>
<evidence type="ECO:0000313" key="1">
    <source>
        <dbReference type="EMBL" id="HIU62041.1"/>
    </source>
</evidence>
<accession>A0A9D1MKX2</accession>
<organism evidence="1 2">
    <name type="scientific">Candidatus Coproplasma excrementigallinarum</name>
    <dbReference type="NCBI Taxonomy" id="2840747"/>
    <lineage>
        <taxon>Bacteria</taxon>
        <taxon>Bacillati</taxon>
        <taxon>Bacillota</taxon>
        <taxon>Clostridia</taxon>
        <taxon>Eubacteriales</taxon>
        <taxon>Candidatus Coproplasma</taxon>
    </lineage>
</organism>
<dbReference type="Pfam" id="PF08713">
    <property type="entry name" value="DNA_alkylation"/>
    <property type="match status" value="1"/>
</dbReference>
<dbReference type="EMBL" id="DVNE01000053">
    <property type="protein sequence ID" value="HIU62041.1"/>
    <property type="molecule type" value="Genomic_DNA"/>
</dbReference>
<dbReference type="InterPro" id="IPR016024">
    <property type="entry name" value="ARM-type_fold"/>
</dbReference>
<dbReference type="PANTHER" id="PTHR34070">
    <property type="entry name" value="ARMADILLO-TYPE FOLD"/>
    <property type="match status" value="1"/>
</dbReference>
<proteinExistence type="predicted"/>
<evidence type="ECO:0000313" key="2">
    <source>
        <dbReference type="Proteomes" id="UP000824110"/>
    </source>
</evidence>
<reference evidence="1" key="1">
    <citation type="submission" date="2020-10" db="EMBL/GenBank/DDBJ databases">
        <authorList>
            <person name="Gilroy R."/>
        </authorList>
    </citation>
    <scope>NUCLEOTIDE SEQUENCE</scope>
    <source>
        <strain evidence="1">CHK195-12923</strain>
    </source>
</reference>
<reference evidence="1" key="2">
    <citation type="journal article" date="2021" name="PeerJ">
        <title>Extensive microbial diversity within the chicken gut microbiome revealed by metagenomics and culture.</title>
        <authorList>
            <person name="Gilroy R."/>
            <person name="Ravi A."/>
            <person name="Getino M."/>
            <person name="Pursley I."/>
            <person name="Horton D.L."/>
            <person name="Alikhan N.F."/>
            <person name="Baker D."/>
            <person name="Gharbi K."/>
            <person name="Hall N."/>
            <person name="Watson M."/>
            <person name="Adriaenssens E.M."/>
            <person name="Foster-Nyarko E."/>
            <person name="Jarju S."/>
            <person name="Secka A."/>
            <person name="Antonio M."/>
            <person name="Oren A."/>
            <person name="Chaudhuri R.R."/>
            <person name="La Ragione R."/>
            <person name="Hildebrand F."/>
            <person name="Pallen M.J."/>
        </authorList>
    </citation>
    <scope>NUCLEOTIDE SEQUENCE</scope>
    <source>
        <strain evidence="1">CHK195-12923</strain>
    </source>
</reference>
<dbReference type="AlphaFoldDB" id="A0A9D1MKX2"/>
<protein>
    <submittedName>
        <fullName evidence="1">DNA alkylation repair protein</fullName>
    </submittedName>
</protein>
<dbReference type="Gene3D" id="1.25.10.90">
    <property type="match status" value="1"/>
</dbReference>
<name>A0A9D1MKX2_9FIRM</name>
<comment type="caution">
    <text evidence="1">The sequence shown here is derived from an EMBL/GenBank/DDBJ whole genome shotgun (WGS) entry which is preliminary data.</text>
</comment>
<sequence length="230" mass="26925">MVTYEEVLNILRSYAEPEYAEFNKKIICEKNLEFIGVRMPVLRSLAKKFKGEIVTFKTFPQEFYEVEFLKLAIVAFLPYEEFITLSDWCVSLMSNWALCDCFAPSCIKKHREDFIPSIKKYLSCCEGRFEGEYSRRFALTTLLHFYVDEEYLDLIFDCISNCQPNKYYVMMGAAWLLAEVLVKHYSQGIAYLNSTMCDINIKNKAISKACDSFRISAEQKAELKSYRRKS</sequence>
<dbReference type="InterPro" id="IPR014825">
    <property type="entry name" value="DNA_alkylation"/>
</dbReference>
<dbReference type="Proteomes" id="UP000824110">
    <property type="component" value="Unassembled WGS sequence"/>
</dbReference>